<feature type="domain" description="Terminase large subunit gp17-like C-terminal" evidence="2">
    <location>
        <begin position="271"/>
        <end position="437"/>
    </location>
</feature>
<sequence>MTTAAEVSALRSAVSRIDVFAEKLVGAPLWPHQLEMATSTARIRVMCAGRQVGKSRTLAVEALHKAFTQAGALVLLISAGEVASRRLLEECTALAVGSPLLSGSVVDEQKAQLTLSNGSRIVSVPASDKQIRGWPVDLLIIDEAGFVAEEIWRAAEPAIIARPGARIILSSSPWGGLEHFFRRLWQRGMTSPDARYASFHWPSSMNPLVSADDLEAIREREPSHYFNREYLAEWTDESGAYFTTSEIDTAVADYELIEPRRVMSGSMVVGGIDWGHAHDANCVVYLAALGDVELNRAQHGDEPIFWIPWLEHHFRMEYADFIAQLVQHANRFDVVRFMSETNGVGQMPTQELRRLLQQDSTTMVSGVVTDTRRKSGGFGRIKMLLQRGRLILPRHPELLKQLHSLTFEQTEMGHFKISVPESAGHDDLAMALMQAVSAINTLRNESYGEQRDGQGAIITTDRGTKLPVRPGFIAHDPVLFRGGKLV</sequence>
<dbReference type="InterPro" id="IPR027417">
    <property type="entry name" value="P-loop_NTPase"/>
</dbReference>
<keyword evidence="4" id="KW-1185">Reference proteome</keyword>
<protein>
    <recommendedName>
        <fullName evidence="2">Terminase large subunit gp17-like C-terminal domain-containing protein</fullName>
    </recommendedName>
</protein>
<evidence type="ECO:0000313" key="4">
    <source>
        <dbReference type="Proteomes" id="UP000005845"/>
    </source>
</evidence>
<evidence type="ECO:0000259" key="2">
    <source>
        <dbReference type="Pfam" id="PF17289"/>
    </source>
</evidence>
<dbReference type="Pfam" id="PF17289">
    <property type="entry name" value="Terminase_6C"/>
    <property type="match status" value="1"/>
</dbReference>
<organism evidence="3 4">
    <name type="scientific">Gordonia sputi NBRC 100414</name>
    <dbReference type="NCBI Taxonomy" id="1089453"/>
    <lineage>
        <taxon>Bacteria</taxon>
        <taxon>Bacillati</taxon>
        <taxon>Actinomycetota</taxon>
        <taxon>Actinomycetes</taxon>
        <taxon>Mycobacteriales</taxon>
        <taxon>Gordoniaceae</taxon>
        <taxon>Gordonia</taxon>
    </lineage>
</organism>
<reference evidence="3 4" key="1">
    <citation type="submission" date="2012-02" db="EMBL/GenBank/DDBJ databases">
        <title>Whole genome shotgun sequence of Gordonia sputi NBRC 100414.</title>
        <authorList>
            <person name="Yoshida I."/>
            <person name="Hosoyama A."/>
            <person name="Tsuchikane K."/>
            <person name="Katsumata H."/>
            <person name="Yamazaki S."/>
            <person name="Fujita N."/>
        </authorList>
    </citation>
    <scope>NUCLEOTIDE SEQUENCE [LARGE SCALE GENOMIC DNA]</scope>
    <source>
        <strain evidence="3 4">NBRC 100414</strain>
    </source>
</reference>
<dbReference type="RefSeq" id="WP_005204345.1">
    <property type="nucleotide sequence ID" value="NZ_BAFC01000045.1"/>
</dbReference>
<dbReference type="InterPro" id="IPR035421">
    <property type="entry name" value="Terminase_6C"/>
</dbReference>
<dbReference type="eggNOG" id="COG4373">
    <property type="taxonomic scope" value="Bacteria"/>
</dbReference>
<dbReference type="Gene3D" id="3.40.50.300">
    <property type="entry name" value="P-loop containing nucleotide triphosphate hydrolases"/>
    <property type="match status" value="1"/>
</dbReference>
<evidence type="ECO:0000256" key="1">
    <source>
        <dbReference type="ARBA" id="ARBA00022612"/>
    </source>
</evidence>
<accession>H5TYE5</accession>
<dbReference type="Proteomes" id="UP000005845">
    <property type="component" value="Unassembled WGS sequence"/>
</dbReference>
<comment type="caution">
    <text evidence="3">The sequence shown here is derived from an EMBL/GenBank/DDBJ whole genome shotgun (WGS) entry which is preliminary data.</text>
</comment>
<dbReference type="AlphaFoldDB" id="H5TYE5"/>
<gene>
    <name evidence="3" type="ORF">GOSPT_045_01410</name>
</gene>
<proteinExistence type="predicted"/>
<dbReference type="SUPFAM" id="SSF52540">
    <property type="entry name" value="P-loop containing nucleoside triphosphate hydrolases"/>
    <property type="match status" value="1"/>
</dbReference>
<dbReference type="Gene3D" id="3.30.420.240">
    <property type="match status" value="1"/>
</dbReference>
<name>H5TYE5_9ACTN</name>
<dbReference type="EMBL" id="BAFC01000045">
    <property type="protein sequence ID" value="GAB38503.1"/>
    <property type="molecule type" value="Genomic_DNA"/>
</dbReference>
<dbReference type="Pfam" id="PF03237">
    <property type="entry name" value="Terminase_6N"/>
    <property type="match status" value="1"/>
</dbReference>
<keyword evidence="1" id="KW-1188">Viral release from host cell</keyword>
<evidence type="ECO:0000313" key="3">
    <source>
        <dbReference type="EMBL" id="GAB38503.1"/>
    </source>
</evidence>